<feature type="domain" description="Retrotransposon Copia-like N-terminal" evidence="1">
    <location>
        <begin position="16"/>
        <end position="55"/>
    </location>
</feature>
<reference evidence="2 3" key="1">
    <citation type="journal article" date="2021" name="Plant Biotechnol. J.">
        <title>Multi-omics assisted identification of the key and species-specific regulatory components of drought-tolerant mechanisms in Gossypium stocksii.</title>
        <authorList>
            <person name="Yu D."/>
            <person name="Ke L."/>
            <person name="Zhang D."/>
            <person name="Wu Y."/>
            <person name="Sun Y."/>
            <person name="Mei J."/>
            <person name="Sun J."/>
            <person name="Sun Y."/>
        </authorList>
    </citation>
    <scope>NUCLEOTIDE SEQUENCE [LARGE SCALE GENOMIC DNA]</scope>
    <source>
        <strain evidence="3">cv. E1</strain>
        <tissue evidence="2">Leaf</tissue>
    </source>
</reference>
<name>A0A9D3W4Y8_9ROSI</name>
<protein>
    <recommendedName>
        <fullName evidence="1">Retrotransposon Copia-like N-terminal domain-containing protein</fullName>
    </recommendedName>
</protein>
<dbReference type="InterPro" id="IPR029472">
    <property type="entry name" value="Copia-like_N"/>
</dbReference>
<gene>
    <name evidence="2" type="ORF">J1N35_012799</name>
</gene>
<keyword evidence="3" id="KW-1185">Reference proteome</keyword>
<accession>A0A9D3W4Y8</accession>
<dbReference type="Pfam" id="PF14244">
    <property type="entry name" value="Retrotran_gag_3"/>
    <property type="match status" value="1"/>
</dbReference>
<organism evidence="2 3">
    <name type="scientific">Gossypium stocksii</name>
    <dbReference type="NCBI Taxonomy" id="47602"/>
    <lineage>
        <taxon>Eukaryota</taxon>
        <taxon>Viridiplantae</taxon>
        <taxon>Streptophyta</taxon>
        <taxon>Embryophyta</taxon>
        <taxon>Tracheophyta</taxon>
        <taxon>Spermatophyta</taxon>
        <taxon>Magnoliopsida</taxon>
        <taxon>eudicotyledons</taxon>
        <taxon>Gunneridae</taxon>
        <taxon>Pentapetalae</taxon>
        <taxon>rosids</taxon>
        <taxon>malvids</taxon>
        <taxon>Malvales</taxon>
        <taxon>Malvaceae</taxon>
        <taxon>Malvoideae</taxon>
        <taxon>Gossypium</taxon>
    </lineage>
</organism>
<sequence length="70" mass="8249">MVKTTFTRDKRSNNQMKLTSHKLNDKNYLEWSQSVKLTIDERDKLGPLIGEVKQPQVSNQKMSKWSQKIL</sequence>
<comment type="caution">
    <text evidence="2">The sequence shown here is derived from an EMBL/GenBank/DDBJ whole genome shotgun (WGS) entry which is preliminary data.</text>
</comment>
<proteinExistence type="predicted"/>
<dbReference type="AlphaFoldDB" id="A0A9D3W4Y8"/>
<dbReference type="OrthoDB" id="1743468at2759"/>
<evidence type="ECO:0000313" key="2">
    <source>
        <dbReference type="EMBL" id="KAH1109031.1"/>
    </source>
</evidence>
<dbReference type="EMBL" id="JAIQCV010000004">
    <property type="protein sequence ID" value="KAH1109031.1"/>
    <property type="molecule type" value="Genomic_DNA"/>
</dbReference>
<evidence type="ECO:0000313" key="3">
    <source>
        <dbReference type="Proteomes" id="UP000828251"/>
    </source>
</evidence>
<dbReference type="Proteomes" id="UP000828251">
    <property type="component" value="Unassembled WGS sequence"/>
</dbReference>
<evidence type="ECO:0000259" key="1">
    <source>
        <dbReference type="Pfam" id="PF14244"/>
    </source>
</evidence>